<dbReference type="GO" id="GO:0008973">
    <property type="term" value="F:phosphopentomutase activity"/>
    <property type="evidence" value="ECO:0007669"/>
    <property type="project" value="TreeGrafter"/>
</dbReference>
<dbReference type="AlphaFoldDB" id="A0A183E5B4"/>
<evidence type="ECO:0000256" key="1">
    <source>
        <dbReference type="ARBA" id="ARBA00022723"/>
    </source>
</evidence>
<dbReference type="GO" id="GO:0005634">
    <property type="term" value="C:nucleus"/>
    <property type="evidence" value="ECO:0007669"/>
    <property type="project" value="TreeGrafter"/>
</dbReference>
<evidence type="ECO:0000259" key="4">
    <source>
        <dbReference type="Pfam" id="PF00408"/>
    </source>
</evidence>
<protein>
    <submittedName>
        <fullName evidence="5">PGM_PMM_IV domain-containing protein</fullName>
    </submittedName>
</protein>
<evidence type="ECO:0000313" key="5">
    <source>
        <dbReference type="WBParaSite" id="GPUH_0001617701-mRNA-1"/>
    </source>
</evidence>
<dbReference type="WBParaSite" id="GPUH_0001617701-mRNA-1">
    <property type="protein sequence ID" value="GPUH_0001617701-mRNA-1"/>
    <property type="gene ID" value="GPUH_0001617701"/>
</dbReference>
<dbReference type="InterPro" id="IPR036900">
    <property type="entry name" value="A-D-PHexomutase_C_sf"/>
</dbReference>
<dbReference type="PANTHER" id="PTHR45745">
    <property type="entry name" value="PHOSPHOMANNOMUTASE 45A"/>
    <property type="match status" value="1"/>
</dbReference>
<keyword evidence="2" id="KW-0460">Magnesium</keyword>
<feature type="domain" description="Alpha-D-phosphohexomutase C-terminal" evidence="4">
    <location>
        <begin position="63"/>
        <end position="96"/>
    </location>
</feature>
<dbReference type="Gene3D" id="3.30.310.50">
    <property type="entry name" value="Alpha-D-phosphohexomutase, C-terminal domain"/>
    <property type="match status" value="1"/>
</dbReference>
<proteinExistence type="predicted"/>
<dbReference type="GO" id="GO:0006166">
    <property type="term" value="P:purine ribonucleoside salvage"/>
    <property type="evidence" value="ECO:0007669"/>
    <property type="project" value="TreeGrafter"/>
</dbReference>
<evidence type="ECO:0000256" key="2">
    <source>
        <dbReference type="ARBA" id="ARBA00022842"/>
    </source>
</evidence>
<accession>A0A183E5B4</accession>
<keyword evidence="1" id="KW-0479">Metal-binding</keyword>
<dbReference type="PANTHER" id="PTHR45745:SF1">
    <property type="entry name" value="PHOSPHOGLUCOMUTASE 2B-RELATED"/>
    <property type="match status" value="1"/>
</dbReference>
<dbReference type="Pfam" id="PF00408">
    <property type="entry name" value="PGM_PMM_IV"/>
    <property type="match status" value="1"/>
</dbReference>
<sequence>LFRNSYWLVPNQKAQKNVFEKMRKDKKYPQKIGKYDVKYVRDLTTGYDNEQAGNKPILPISTSSEMITFTLPDGSWITVRASGTEPKIKYYIELKSAPCKSEK</sequence>
<keyword evidence="3" id="KW-0413">Isomerase</keyword>
<evidence type="ECO:0000256" key="3">
    <source>
        <dbReference type="ARBA" id="ARBA00023235"/>
    </source>
</evidence>
<name>A0A183E5B4_9BILA</name>
<organism evidence="5">
    <name type="scientific">Gongylonema pulchrum</name>
    <dbReference type="NCBI Taxonomy" id="637853"/>
    <lineage>
        <taxon>Eukaryota</taxon>
        <taxon>Metazoa</taxon>
        <taxon>Ecdysozoa</taxon>
        <taxon>Nematoda</taxon>
        <taxon>Chromadorea</taxon>
        <taxon>Rhabditida</taxon>
        <taxon>Spirurina</taxon>
        <taxon>Spiruromorpha</taxon>
        <taxon>Spiruroidea</taxon>
        <taxon>Gongylonematidae</taxon>
        <taxon>Gongylonema</taxon>
    </lineage>
</organism>
<dbReference type="SUPFAM" id="SSF55957">
    <property type="entry name" value="Phosphoglucomutase, C-terminal domain"/>
    <property type="match status" value="1"/>
</dbReference>
<dbReference type="GO" id="GO:0046872">
    <property type="term" value="F:metal ion binding"/>
    <property type="evidence" value="ECO:0007669"/>
    <property type="project" value="UniProtKB-KW"/>
</dbReference>
<dbReference type="InterPro" id="IPR005843">
    <property type="entry name" value="A-D-PHexomutase_C"/>
</dbReference>
<reference evidence="5" key="1">
    <citation type="submission" date="2016-06" db="UniProtKB">
        <authorList>
            <consortium name="WormBaseParasite"/>
        </authorList>
    </citation>
    <scope>IDENTIFICATION</scope>
</reference>